<dbReference type="Pfam" id="PF01266">
    <property type="entry name" value="DAO"/>
    <property type="match status" value="1"/>
</dbReference>
<sequence>MTTPGIPSFSQHPNYRAYDVAIVGGATSGSAIAWFLASNPDFKGKVLVVERDPSLSYSATQASNNCMRQQFATEINIKIAQYAADFVKDFRKNLGCEDRDGIPDIPIRSFGYLYLADNEEFAGTLEEDQKLQAACGAGTRMVSAKEIAAKYPFFALDDIKAGSLNMVDEGAFDALGMVRSLRKKAQQHSVDYIHNEVTGINLNGNKIESITLKTGEVVSVGTVVNAAGTRAAQVSRLAGIDLPIEARRRYTFIFSVDEPLPQDLPLTIDPTGVHMRSYREKDYLVGCPPIGPDVAVDPDDFSYAEDIWNKKMLPVLQKRVPQFSTAKVTHSWMGHYEFNTFDHNAIIGPHTEVDNLMFCVGFSGHGSQQAPACGRGVAELITYGRFRTLDLSALSYARIAKNEPLVERAAISTVDLFADAMRLRDYATGASGYIGGDLLHLLAKSHPQYRVRALIRDAAKCEAVKKSFSQVQVVKGGLDDIDLIAQEARDADVILHLAATGHLKSVQTIHQALSSKPKGEKPPYWIQISGGSMLAAPELANKSRVSGTGSDAIYNDLSGIEAIRSLIKQHPSRAVDNYMLSIATNSPHVKTALVAPPIIYGQGRGPGNRRSIQIPELAKVTLQRRKGLQVGSGLSRWSNIHIQDLSQLLLRLVEKAVEDVEDDRIWGSNGLYLTGVRELSFGEISRRITAAAYDLKLLPNKEVDQVSGEEADKLLPHGSVLYGTNARGRALRAEAVLGWAPRKEDLEHEIPRVVTQEAHALGLQGKNPAAQL</sequence>
<protein>
    <submittedName>
        <fullName evidence="3">FAD dependent oxidoreductase-domain-containing protein</fullName>
    </submittedName>
</protein>
<dbReference type="Gene3D" id="3.40.50.720">
    <property type="entry name" value="NAD(P)-binding Rossmann-like Domain"/>
    <property type="match status" value="1"/>
</dbReference>
<dbReference type="InterPro" id="IPR036188">
    <property type="entry name" value="FAD/NAD-bd_sf"/>
</dbReference>
<dbReference type="Pfam" id="PF13460">
    <property type="entry name" value="NAD_binding_10"/>
    <property type="match status" value="1"/>
</dbReference>
<dbReference type="Proteomes" id="UP000736672">
    <property type="component" value="Unassembled WGS sequence"/>
</dbReference>
<dbReference type="AlphaFoldDB" id="A0A9P9G3X5"/>
<dbReference type="GO" id="GO:0005737">
    <property type="term" value="C:cytoplasm"/>
    <property type="evidence" value="ECO:0007669"/>
    <property type="project" value="TreeGrafter"/>
</dbReference>
<feature type="domain" description="FAD dependent oxidoreductase" evidence="1">
    <location>
        <begin position="19"/>
        <end position="380"/>
    </location>
</feature>
<dbReference type="Gene3D" id="3.30.9.10">
    <property type="entry name" value="D-Amino Acid Oxidase, subunit A, domain 2"/>
    <property type="match status" value="1"/>
</dbReference>
<dbReference type="SUPFAM" id="SSF51735">
    <property type="entry name" value="NAD(P)-binding Rossmann-fold domains"/>
    <property type="match status" value="1"/>
</dbReference>
<dbReference type="EMBL" id="JAGTJS010000031">
    <property type="protein sequence ID" value="KAH7231981.1"/>
    <property type="molecule type" value="Genomic_DNA"/>
</dbReference>
<evidence type="ECO:0000313" key="4">
    <source>
        <dbReference type="Proteomes" id="UP000736672"/>
    </source>
</evidence>
<evidence type="ECO:0000259" key="1">
    <source>
        <dbReference type="Pfam" id="PF01266"/>
    </source>
</evidence>
<accession>A0A9P9G3X5</accession>
<dbReference type="InterPro" id="IPR016040">
    <property type="entry name" value="NAD(P)-bd_dom"/>
</dbReference>
<reference evidence="3" key="1">
    <citation type="journal article" date="2021" name="Nat. Commun.">
        <title>Genetic determinants of endophytism in the Arabidopsis root mycobiome.</title>
        <authorList>
            <person name="Mesny F."/>
            <person name="Miyauchi S."/>
            <person name="Thiergart T."/>
            <person name="Pickel B."/>
            <person name="Atanasova L."/>
            <person name="Karlsson M."/>
            <person name="Huettel B."/>
            <person name="Barry K.W."/>
            <person name="Haridas S."/>
            <person name="Chen C."/>
            <person name="Bauer D."/>
            <person name="Andreopoulos W."/>
            <person name="Pangilinan J."/>
            <person name="LaButti K."/>
            <person name="Riley R."/>
            <person name="Lipzen A."/>
            <person name="Clum A."/>
            <person name="Drula E."/>
            <person name="Henrissat B."/>
            <person name="Kohler A."/>
            <person name="Grigoriev I.V."/>
            <person name="Martin F.M."/>
            <person name="Hacquard S."/>
        </authorList>
    </citation>
    <scope>NUCLEOTIDE SEQUENCE</scope>
    <source>
        <strain evidence="3">FSSC 5 MPI-SDFR-AT-0091</strain>
    </source>
</reference>
<evidence type="ECO:0000313" key="3">
    <source>
        <dbReference type="EMBL" id="KAH7231981.1"/>
    </source>
</evidence>
<proteinExistence type="predicted"/>
<dbReference type="InterPro" id="IPR036291">
    <property type="entry name" value="NAD(P)-bd_dom_sf"/>
</dbReference>
<dbReference type="PANTHER" id="PTHR48079">
    <property type="entry name" value="PROTEIN YEEZ"/>
    <property type="match status" value="1"/>
</dbReference>
<evidence type="ECO:0000259" key="2">
    <source>
        <dbReference type="Pfam" id="PF13460"/>
    </source>
</evidence>
<name>A0A9P9G3X5_FUSSL</name>
<dbReference type="Gene3D" id="3.50.50.60">
    <property type="entry name" value="FAD/NAD(P)-binding domain"/>
    <property type="match status" value="1"/>
</dbReference>
<keyword evidence="4" id="KW-1185">Reference proteome</keyword>
<dbReference type="InterPro" id="IPR051783">
    <property type="entry name" value="NAD(P)-dependent_oxidoreduct"/>
</dbReference>
<dbReference type="GO" id="GO:0004029">
    <property type="term" value="F:aldehyde dehydrogenase (NAD+) activity"/>
    <property type="evidence" value="ECO:0007669"/>
    <property type="project" value="TreeGrafter"/>
</dbReference>
<dbReference type="PANTHER" id="PTHR48079:SF8">
    <property type="entry name" value="NAD(P)-BINDING DOMAIN-CONTAINING PROTEIN"/>
    <property type="match status" value="1"/>
</dbReference>
<dbReference type="SUPFAM" id="SSF51905">
    <property type="entry name" value="FAD/NAD(P)-binding domain"/>
    <property type="match status" value="1"/>
</dbReference>
<dbReference type="InterPro" id="IPR006076">
    <property type="entry name" value="FAD-dep_OxRdtase"/>
</dbReference>
<organism evidence="3 4">
    <name type="scientific">Fusarium solani</name>
    <name type="common">Filamentous fungus</name>
    <dbReference type="NCBI Taxonomy" id="169388"/>
    <lineage>
        <taxon>Eukaryota</taxon>
        <taxon>Fungi</taxon>
        <taxon>Dikarya</taxon>
        <taxon>Ascomycota</taxon>
        <taxon>Pezizomycotina</taxon>
        <taxon>Sordariomycetes</taxon>
        <taxon>Hypocreomycetidae</taxon>
        <taxon>Hypocreales</taxon>
        <taxon>Nectriaceae</taxon>
        <taxon>Fusarium</taxon>
        <taxon>Fusarium solani species complex</taxon>
    </lineage>
</organism>
<comment type="caution">
    <text evidence="3">The sequence shown here is derived from an EMBL/GenBank/DDBJ whole genome shotgun (WGS) entry which is preliminary data.</text>
</comment>
<gene>
    <name evidence="3" type="ORF">B0J15DRAFT_599543</name>
</gene>
<dbReference type="OrthoDB" id="424974at2759"/>
<feature type="domain" description="NAD(P)-binding" evidence="2">
    <location>
        <begin position="429"/>
        <end position="503"/>
    </location>
</feature>